<evidence type="ECO:0000259" key="2">
    <source>
        <dbReference type="Pfam" id="PF06276"/>
    </source>
</evidence>
<dbReference type="InterPro" id="IPR022770">
    <property type="entry name" value="IucA/IucC-like_C"/>
</dbReference>
<feature type="domain" description="Aerobactin siderophore biosynthesis IucA/IucC-like C-terminal" evidence="2">
    <location>
        <begin position="65"/>
        <end position="187"/>
    </location>
</feature>
<feature type="compositionally biased region" description="Polar residues" evidence="1">
    <location>
        <begin position="245"/>
        <end position="259"/>
    </location>
</feature>
<proteinExistence type="predicted"/>
<reference evidence="5" key="1">
    <citation type="journal article" date="2019" name="Int. J. Syst. Evol. Microbiol.">
        <title>The Global Catalogue of Microorganisms (GCM) 10K type strain sequencing project: providing services to taxonomists for standard genome sequencing and annotation.</title>
        <authorList>
            <consortium name="The Broad Institute Genomics Platform"/>
            <consortium name="The Broad Institute Genome Sequencing Center for Infectious Disease"/>
            <person name="Wu L."/>
            <person name="Ma J."/>
        </authorList>
    </citation>
    <scope>NUCLEOTIDE SEQUENCE [LARGE SCALE GENOMIC DNA]</scope>
    <source>
        <strain evidence="5">KCTC 12907</strain>
    </source>
</reference>
<feature type="compositionally biased region" description="Low complexity" evidence="1">
    <location>
        <begin position="214"/>
        <end position="230"/>
    </location>
</feature>
<feature type="domain" description="Ferric siderophore reductase C-terminal" evidence="3">
    <location>
        <begin position="293"/>
        <end position="314"/>
    </location>
</feature>
<accession>A0ABW2FBS6</accession>
<dbReference type="Pfam" id="PF06276">
    <property type="entry name" value="FhuF"/>
    <property type="match status" value="1"/>
</dbReference>
<dbReference type="Proteomes" id="UP001596378">
    <property type="component" value="Unassembled WGS sequence"/>
</dbReference>
<evidence type="ECO:0000313" key="5">
    <source>
        <dbReference type="Proteomes" id="UP001596378"/>
    </source>
</evidence>
<name>A0ABW2FBS6_9BACL</name>
<gene>
    <name evidence="4" type="ORF">ACFQMJ_18545</name>
</gene>
<dbReference type="RefSeq" id="WP_378052927.1">
    <property type="nucleotide sequence ID" value="NZ_JBHMDN010000069.1"/>
</dbReference>
<keyword evidence="5" id="KW-1185">Reference proteome</keyword>
<comment type="caution">
    <text evidence="4">The sequence shown here is derived from an EMBL/GenBank/DDBJ whole genome shotgun (WGS) entry which is preliminary data.</text>
</comment>
<dbReference type="EMBL" id="JBHTAI010000011">
    <property type="protein sequence ID" value="MFC7150536.1"/>
    <property type="molecule type" value="Genomic_DNA"/>
</dbReference>
<sequence>MIEKSAFTPAEAEVLSRSFGMFIGSPPDSSERIPCLDLLNEERCAAYLDRLAETLPSPSRLIAASQLAKRYAFIAAVPALYAMTAYGKGVELAIESCSLDAYPSRIGKIRLLASDAPVTVPEAGEWGRWRGELVERLFAGHIAGIWRTLSKAANIPLPILWENAAVRVYSLYEKKITGEAAASADYDYLVHGAPGSAFGERINPLGRFYGGRRSSAAEASPGASTTAAASQGEPGPAPSLGESRPASSPGESRPASSPGESGLASYPGATGPASSPRASGGVPSSAAPAIRVRRTCCFYYQAAPDAEYCEACPKIPR</sequence>
<feature type="compositionally biased region" description="Low complexity" evidence="1">
    <location>
        <begin position="267"/>
        <end position="286"/>
    </location>
</feature>
<evidence type="ECO:0000259" key="3">
    <source>
        <dbReference type="Pfam" id="PF11575"/>
    </source>
</evidence>
<protein>
    <submittedName>
        <fullName evidence="4">(2Fe-2S)-binding protein</fullName>
    </submittedName>
</protein>
<feature type="region of interest" description="Disordered" evidence="1">
    <location>
        <begin position="213"/>
        <end position="286"/>
    </location>
</feature>
<dbReference type="Pfam" id="PF11575">
    <property type="entry name" value="FhuF_C"/>
    <property type="match status" value="1"/>
</dbReference>
<evidence type="ECO:0000313" key="4">
    <source>
        <dbReference type="EMBL" id="MFC7150536.1"/>
    </source>
</evidence>
<dbReference type="InterPro" id="IPR024726">
    <property type="entry name" value="FhuF_C"/>
</dbReference>
<evidence type="ECO:0000256" key="1">
    <source>
        <dbReference type="SAM" id="MobiDB-lite"/>
    </source>
</evidence>
<organism evidence="4 5">
    <name type="scientific">Cohnella cellulosilytica</name>
    <dbReference type="NCBI Taxonomy" id="986710"/>
    <lineage>
        <taxon>Bacteria</taxon>
        <taxon>Bacillati</taxon>
        <taxon>Bacillota</taxon>
        <taxon>Bacilli</taxon>
        <taxon>Bacillales</taxon>
        <taxon>Paenibacillaceae</taxon>
        <taxon>Cohnella</taxon>
    </lineage>
</organism>